<name>A0A7X9XJC0_9BACE</name>
<sequence length="202" mass="22805">MKQVVFILLSVGLAYLGSVQVARFLYGRYRSAVKLYRELRLFFKERGKGKVVVTIRIPQKESSQEENILLAELPIEEAQQQKQSPETEVSEETSPSIPEEEEDHVLVEVQGESHSLSESITAEELQQMGSVLSCKNAPIEEAAKAAETIYKIHDSPMFQAIKKAAGERVRELLDRVAEEAPKEIISGNFDYKRFIKTSYSPT</sequence>
<evidence type="ECO:0000313" key="2">
    <source>
        <dbReference type="EMBL" id="NME87437.1"/>
    </source>
</evidence>
<feature type="compositionally biased region" description="Low complexity" evidence="1">
    <location>
        <begin position="84"/>
        <end position="97"/>
    </location>
</feature>
<proteinExistence type="predicted"/>
<dbReference type="EMBL" id="JABAGL010000023">
    <property type="protein sequence ID" value="NME87437.1"/>
    <property type="molecule type" value="Genomic_DNA"/>
</dbReference>
<dbReference type="AlphaFoldDB" id="A0A7X9XJC0"/>
<comment type="caution">
    <text evidence="2">The sequence shown here is derived from an EMBL/GenBank/DDBJ whole genome shotgun (WGS) entry which is preliminary data.</text>
</comment>
<evidence type="ECO:0000256" key="1">
    <source>
        <dbReference type="SAM" id="MobiDB-lite"/>
    </source>
</evidence>
<organism evidence="2 3">
    <name type="scientific">Bacteroides eggerthii</name>
    <dbReference type="NCBI Taxonomy" id="28111"/>
    <lineage>
        <taxon>Bacteria</taxon>
        <taxon>Pseudomonadati</taxon>
        <taxon>Bacteroidota</taxon>
        <taxon>Bacteroidia</taxon>
        <taxon>Bacteroidales</taxon>
        <taxon>Bacteroidaceae</taxon>
        <taxon>Bacteroides</taxon>
    </lineage>
</organism>
<reference evidence="2 3" key="1">
    <citation type="submission" date="2020-04" db="EMBL/GenBank/DDBJ databases">
        <authorList>
            <person name="Hitch T.C.A."/>
            <person name="Wylensek D."/>
            <person name="Clavel T."/>
        </authorList>
    </citation>
    <scope>NUCLEOTIDE SEQUENCE [LARGE SCALE GENOMIC DNA]</scope>
    <source>
        <strain evidence="2 3">WCA3-601-WT-5E</strain>
    </source>
</reference>
<protein>
    <submittedName>
        <fullName evidence="2">Uncharacterized protein</fullName>
    </submittedName>
</protein>
<accession>A0A7X9XJC0</accession>
<gene>
    <name evidence="2" type="ORF">HF841_15680</name>
</gene>
<dbReference type="RefSeq" id="WP_168948065.1">
    <property type="nucleotide sequence ID" value="NZ_JABAGL010000023.1"/>
</dbReference>
<feature type="region of interest" description="Disordered" evidence="1">
    <location>
        <begin position="78"/>
        <end position="102"/>
    </location>
</feature>
<evidence type="ECO:0000313" key="3">
    <source>
        <dbReference type="Proteomes" id="UP000520291"/>
    </source>
</evidence>
<dbReference type="Proteomes" id="UP000520291">
    <property type="component" value="Unassembled WGS sequence"/>
</dbReference>